<dbReference type="Pfam" id="PF00170">
    <property type="entry name" value="bZIP_1"/>
    <property type="match status" value="1"/>
</dbReference>
<gene>
    <name evidence="4" type="ORF">HPB48_021838</name>
</gene>
<dbReference type="VEuPathDB" id="VectorBase:HLOH_041511"/>
<dbReference type="SMART" id="SM00338">
    <property type="entry name" value="BRLZ"/>
    <property type="match status" value="1"/>
</dbReference>
<dbReference type="OMA" id="EFCHRCA"/>
<dbReference type="CDD" id="cd14706">
    <property type="entry name" value="bZIP_CREBZF"/>
    <property type="match status" value="1"/>
</dbReference>
<evidence type="ECO:0000256" key="1">
    <source>
        <dbReference type="SAM" id="Coils"/>
    </source>
</evidence>
<feature type="region of interest" description="Disordered" evidence="2">
    <location>
        <begin position="104"/>
        <end position="131"/>
    </location>
</feature>
<dbReference type="EMBL" id="JABSTR010000002">
    <property type="protein sequence ID" value="KAH9363459.1"/>
    <property type="molecule type" value="Genomic_DNA"/>
</dbReference>
<evidence type="ECO:0000313" key="4">
    <source>
        <dbReference type="EMBL" id="KAH9363459.1"/>
    </source>
</evidence>
<organism evidence="4 5">
    <name type="scientific">Haemaphysalis longicornis</name>
    <name type="common">Bush tick</name>
    <dbReference type="NCBI Taxonomy" id="44386"/>
    <lineage>
        <taxon>Eukaryota</taxon>
        <taxon>Metazoa</taxon>
        <taxon>Ecdysozoa</taxon>
        <taxon>Arthropoda</taxon>
        <taxon>Chelicerata</taxon>
        <taxon>Arachnida</taxon>
        <taxon>Acari</taxon>
        <taxon>Parasitiformes</taxon>
        <taxon>Ixodida</taxon>
        <taxon>Ixodoidea</taxon>
        <taxon>Ixodidae</taxon>
        <taxon>Haemaphysalinae</taxon>
        <taxon>Haemaphysalis</taxon>
    </lineage>
</organism>
<sequence length="303" mass="32881">MSADAFPFFLPVALQAELEDMDAGPILRDIMLGHYAGDGDDSIFSDIAVSELAASSEICADDSREGVSPEPPRVVTRTASTRPKSARQARPNYAVLAGKSRTCAKGESLSSSDDVHVDDDEDPGSPGSHGELEEDYLEAFKSRGSCMTKNAIAARENRLKKKLYVSKLERSVRALSTENATLKRRSEDMNREIEELSEEVQYLRSVLCNVDEISTLVRSIRSVRPSLATSLSNGATPKRLRMQDDHDYVSAGGKRRPPGESAGGVCIHVDNGAVSLEFCHRCAAKSKKLGTKEEQCNVVSSIG</sequence>
<keyword evidence="5" id="KW-1185">Reference proteome</keyword>
<accession>A0A9J6FKX5</accession>
<keyword evidence="1" id="KW-0175">Coiled coil</keyword>
<evidence type="ECO:0000256" key="2">
    <source>
        <dbReference type="SAM" id="MobiDB-lite"/>
    </source>
</evidence>
<proteinExistence type="predicted"/>
<feature type="coiled-coil region" evidence="1">
    <location>
        <begin position="165"/>
        <end position="206"/>
    </location>
</feature>
<comment type="caution">
    <text evidence="4">The sequence shown here is derived from an EMBL/GenBank/DDBJ whole genome shotgun (WGS) entry which is preliminary data.</text>
</comment>
<protein>
    <recommendedName>
        <fullName evidence="3">BZIP domain-containing protein</fullName>
    </recommendedName>
</protein>
<dbReference type="Gene3D" id="1.20.5.170">
    <property type="match status" value="1"/>
</dbReference>
<dbReference type="GO" id="GO:0003700">
    <property type="term" value="F:DNA-binding transcription factor activity"/>
    <property type="evidence" value="ECO:0007669"/>
    <property type="project" value="InterPro"/>
</dbReference>
<dbReference type="AlphaFoldDB" id="A0A9J6FKX5"/>
<name>A0A9J6FKX5_HAELO</name>
<feature type="region of interest" description="Disordered" evidence="2">
    <location>
        <begin position="60"/>
        <end position="92"/>
    </location>
</feature>
<dbReference type="SUPFAM" id="SSF57959">
    <property type="entry name" value="Leucine zipper domain"/>
    <property type="match status" value="1"/>
</dbReference>
<evidence type="ECO:0000259" key="3">
    <source>
        <dbReference type="PROSITE" id="PS50217"/>
    </source>
</evidence>
<dbReference type="InterPro" id="IPR046347">
    <property type="entry name" value="bZIP_sf"/>
</dbReference>
<dbReference type="PROSITE" id="PS50217">
    <property type="entry name" value="BZIP"/>
    <property type="match status" value="1"/>
</dbReference>
<dbReference type="InterPro" id="IPR004827">
    <property type="entry name" value="bZIP"/>
</dbReference>
<evidence type="ECO:0000313" key="5">
    <source>
        <dbReference type="Proteomes" id="UP000821853"/>
    </source>
</evidence>
<dbReference type="OrthoDB" id="6496970at2759"/>
<dbReference type="Proteomes" id="UP000821853">
    <property type="component" value="Chromosome 10"/>
</dbReference>
<feature type="domain" description="BZIP" evidence="3">
    <location>
        <begin position="149"/>
        <end position="203"/>
    </location>
</feature>
<dbReference type="FunFam" id="1.20.5.170:FF:000125">
    <property type="entry name" value="LAS1-like, ribosome biogenesis factor"/>
    <property type="match status" value="1"/>
</dbReference>
<reference evidence="4 5" key="1">
    <citation type="journal article" date="2020" name="Cell">
        <title>Large-Scale Comparative Analyses of Tick Genomes Elucidate Their Genetic Diversity and Vector Capacities.</title>
        <authorList>
            <consortium name="Tick Genome and Microbiome Consortium (TIGMIC)"/>
            <person name="Jia N."/>
            <person name="Wang J."/>
            <person name="Shi W."/>
            <person name="Du L."/>
            <person name="Sun Y."/>
            <person name="Zhan W."/>
            <person name="Jiang J.F."/>
            <person name="Wang Q."/>
            <person name="Zhang B."/>
            <person name="Ji P."/>
            <person name="Bell-Sakyi L."/>
            <person name="Cui X.M."/>
            <person name="Yuan T.T."/>
            <person name="Jiang B.G."/>
            <person name="Yang W.F."/>
            <person name="Lam T.T."/>
            <person name="Chang Q.C."/>
            <person name="Ding S.J."/>
            <person name="Wang X.J."/>
            <person name="Zhu J.G."/>
            <person name="Ruan X.D."/>
            <person name="Zhao L."/>
            <person name="Wei J.T."/>
            <person name="Ye R.Z."/>
            <person name="Que T.C."/>
            <person name="Du C.H."/>
            <person name="Zhou Y.H."/>
            <person name="Cheng J.X."/>
            <person name="Dai P.F."/>
            <person name="Guo W.B."/>
            <person name="Han X.H."/>
            <person name="Huang E.J."/>
            <person name="Li L.F."/>
            <person name="Wei W."/>
            <person name="Gao Y.C."/>
            <person name="Liu J.Z."/>
            <person name="Shao H.Z."/>
            <person name="Wang X."/>
            <person name="Wang C.C."/>
            <person name="Yang T.C."/>
            <person name="Huo Q.B."/>
            <person name="Li W."/>
            <person name="Chen H.Y."/>
            <person name="Chen S.E."/>
            <person name="Zhou L.G."/>
            <person name="Ni X.B."/>
            <person name="Tian J.H."/>
            <person name="Sheng Y."/>
            <person name="Liu T."/>
            <person name="Pan Y.S."/>
            <person name="Xia L.Y."/>
            <person name="Li J."/>
            <person name="Zhao F."/>
            <person name="Cao W.C."/>
        </authorList>
    </citation>
    <scope>NUCLEOTIDE SEQUENCE [LARGE SCALE GENOMIC DNA]</scope>
    <source>
        <strain evidence="4">HaeL-2018</strain>
    </source>
</reference>